<evidence type="ECO:0000259" key="5">
    <source>
        <dbReference type="SMART" id="SM01086"/>
    </source>
</evidence>
<keyword evidence="2 6" id="KW-0067">ATP-binding</keyword>
<proteinExistence type="predicted"/>
<dbReference type="GO" id="GO:0016887">
    <property type="term" value="F:ATP hydrolysis activity"/>
    <property type="evidence" value="ECO:0007669"/>
    <property type="project" value="InterPro"/>
</dbReference>
<dbReference type="GO" id="GO:0005737">
    <property type="term" value="C:cytoplasm"/>
    <property type="evidence" value="ECO:0007669"/>
    <property type="project" value="TreeGrafter"/>
</dbReference>
<dbReference type="GO" id="GO:0006508">
    <property type="term" value="P:proteolysis"/>
    <property type="evidence" value="ECO:0007669"/>
    <property type="project" value="UniProtKB-KW"/>
</dbReference>
<reference evidence="6" key="1">
    <citation type="submission" date="2020-12" db="EMBL/GenBank/DDBJ databases">
        <title>Genome reconstruction of Halomonas venusta strain DSM 4743.</title>
        <authorList>
            <person name="Aguirre-Garrido J.F."/>
            <person name="Hernandez-Soto L.M."/>
            <person name="Martinez-Abarca F."/>
        </authorList>
    </citation>
    <scope>NUCLEOTIDE SEQUENCE</scope>
    <source>
        <strain evidence="6">4743</strain>
    </source>
</reference>
<sequence length="378" mass="42673">MPFLNEMLAETERKNKNAEALKDENTSGQDIESLHLASKARFSSRFQFDIEAVMSAIRSEIIGQEQAVQAVEDMLKVVRADIADPRRPLYTALLLGPTGVGKTELVRSLARSLYGDADSFCRVDMNTLSQEHYAASLTGAPPGYVGAKEGKTILDEKMIEGRNNIPGIVLLDEVEKASKEVLHALLNVFDNGMLTVASGEKTYSFRNSIIFMTSNLAAYEIQSYEESRKKILLKVIHRCSRKKGEGLERIVKKKLLNTFSPEFVNRIDNITVFNWIGEDAVGRIVELELEKLNRRLIKHSCLLTFDADVVKFISNAGYDRQFGARSIRRSVRKNLEVFLAEYLLDNHQVALEGNDPVKYHASIFNGKIFFKRLTYNVK</sequence>
<keyword evidence="6" id="KW-0645">Protease</keyword>
<feature type="domain" description="Clp ATPase C-terminal" evidence="5">
    <location>
        <begin position="276"/>
        <end position="358"/>
    </location>
</feature>
<dbReference type="GO" id="GO:0008233">
    <property type="term" value="F:peptidase activity"/>
    <property type="evidence" value="ECO:0007669"/>
    <property type="project" value="UniProtKB-KW"/>
</dbReference>
<dbReference type="InterPro" id="IPR003959">
    <property type="entry name" value="ATPase_AAA_core"/>
</dbReference>
<dbReference type="Proteomes" id="UP000663479">
    <property type="component" value="Chromosome"/>
</dbReference>
<name>A0AAP9ZGE4_9GAMM</name>
<dbReference type="InterPro" id="IPR050130">
    <property type="entry name" value="ClpA_ClpB"/>
</dbReference>
<dbReference type="SUPFAM" id="SSF52540">
    <property type="entry name" value="P-loop containing nucleoside triphosphate hydrolases"/>
    <property type="match status" value="1"/>
</dbReference>
<dbReference type="PANTHER" id="PTHR11638:SF18">
    <property type="entry name" value="HEAT SHOCK PROTEIN 104"/>
    <property type="match status" value="1"/>
</dbReference>
<evidence type="ECO:0000256" key="1">
    <source>
        <dbReference type="ARBA" id="ARBA00022741"/>
    </source>
</evidence>
<feature type="domain" description="AAA+ ATPase" evidence="4">
    <location>
        <begin position="88"/>
        <end position="237"/>
    </location>
</feature>
<keyword evidence="6" id="KW-0378">Hydrolase</keyword>
<evidence type="ECO:0000259" key="4">
    <source>
        <dbReference type="SMART" id="SM00382"/>
    </source>
</evidence>
<evidence type="ECO:0000256" key="2">
    <source>
        <dbReference type="ARBA" id="ARBA00022840"/>
    </source>
</evidence>
<dbReference type="InterPro" id="IPR001270">
    <property type="entry name" value="ClpA/B"/>
</dbReference>
<accession>A0AAP9ZGE4</accession>
<dbReference type="EMBL" id="CP066539">
    <property type="protein sequence ID" value="QRL04850.1"/>
    <property type="molecule type" value="Genomic_DNA"/>
</dbReference>
<organism evidence="6 7">
    <name type="scientific">Vreelandella venusta</name>
    <dbReference type="NCBI Taxonomy" id="44935"/>
    <lineage>
        <taxon>Bacteria</taxon>
        <taxon>Pseudomonadati</taxon>
        <taxon>Pseudomonadota</taxon>
        <taxon>Gammaproteobacteria</taxon>
        <taxon>Oceanospirillales</taxon>
        <taxon>Halomonadaceae</taxon>
        <taxon>Vreelandella</taxon>
    </lineage>
</organism>
<evidence type="ECO:0000313" key="6">
    <source>
        <dbReference type="EMBL" id="QRL04850.1"/>
    </source>
</evidence>
<dbReference type="GO" id="GO:0005524">
    <property type="term" value="F:ATP binding"/>
    <property type="evidence" value="ECO:0007669"/>
    <property type="project" value="UniProtKB-KW"/>
</dbReference>
<evidence type="ECO:0000313" key="7">
    <source>
        <dbReference type="Proteomes" id="UP000663479"/>
    </source>
</evidence>
<dbReference type="Pfam" id="PF07724">
    <property type="entry name" value="AAA_2"/>
    <property type="match status" value="1"/>
</dbReference>
<evidence type="ECO:0000256" key="3">
    <source>
        <dbReference type="ARBA" id="ARBA00023186"/>
    </source>
</evidence>
<dbReference type="SMART" id="SM00382">
    <property type="entry name" value="AAA"/>
    <property type="match status" value="1"/>
</dbReference>
<dbReference type="PRINTS" id="PR00300">
    <property type="entry name" value="CLPPROTEASEA"/>
</dbReference>
<gene>
    <name evidence="6" type="ORF">JDS37_07905</name>
</gene>
<dbReference type="PANTHER" id="PTHR11638">
    <property type="entry name" value="ATP-DEPENDENT CLP PROTEASE"/>
    <property type="match status" value="1"/>
</dbReference>
<dbReference type="InterPro" id="IPR003593">
    <property type="entry name" value="AAA+_ATPase"/>
</dbReference>
<dbReference type="RefSeq" id="WP_146943764.1">
    <property type="nucleotide sequence ID" value="NZ_BJUL01000007.1"/>
</dbReference>
<dbReference type="InterPro" id="IPR027417">
    <property type="entry name" value="P-loop_NTPase"/>
</dbReference>
<dbReference type="InterPro" id="IPR019489">
    <property type="entry name" value="Clp_ATPase_C"/>
</dbReference>
<keyword evidence="1" id="KW-0547">Nucleotide-binding</keyword>
<dbReference type="CDD" id="cd19499">
    <property type="entry name" value="RecA-like_ClpB_Hsp104-like"/>
    <property type="match status" value="1"/>
</dbReference>
<dbReference type="Gene3D" id="3.40.50.300">
    <property type="entry name" value="P-loop containing nucleotide triphosphate hydrolases"/>
    <property type="match status" value="1"/>
</dbReference>
<dbReference type="Gene3D" id="1.10.8.60">
    <property type="match status" value="1"/>
</dbReference>
<dbReference type="Pfam" id="PF10431">
    <property type="entry name" value="ClpB_D2-small"/>
    <property type="match status" value="1"/>
</dbReference>
<dbReference type="AlphaFoldDB" id="A0AAP9ZGE4"/>
<dbReference type="GO" id="GO:0034605">
    <property type="term" value="P:cellular response to heat"/>
    <property type="evidence" value="ECO:0007669"/>
    <property type="project" value="TreeGrafter"/>
</dbReference>
<protein>
    <submittedName>
        <fullName evidence="6">ATP-dependent Clp protease ATP-binding subunit</fullName>
    </submittedName>
</protein>
<dbReference type="SMART" id="SM01086">
    <property type="entry name" value="ClpB_D2-small"/>
    <property type="match status" value="1"/>
</dbReference>
<keyword evidence="3" id="KW-0143">Chaperone</keyword>